<gene>
    <name evidence="8" type="ORF">ACFPOC_12330</name>
</gene>
<accession>A0ABW0SEI4</accession>
<proteinExistence type="inferred from homology"/>
<evidence type="ECO:0000256" key="2">
    <source>
        <dbReference type="ARBA" id="ARBA00007802"/>
    </source>
</evidence>
<feature type="compositionally biased region" description="Polar residues" evidence="6">
    <location>
        <begin position="357"/>
        <end position="369"/>
    </location>
</feature>
<evidence type="ECO:0000256" key="7">
    <source>
        <dbReference type="SAM" id="Phobius"/>
    </source>
</evidence>
<keyword evidence="4 7" id="KW-1133">Transmembrane helix</keyword>
<feature type="transmembrane region" description="Helical" evidence="7">
    <location>
        <begin position="200"/>
        <end position="225"/>
    </location>
</feature>
<keyword evidence="9" id="KW-1185">Reference proteome</keyword>
<keyword evidence="5 7" id="KW-0472">Membrane</keyword>
<feature type="transmembrane region" description="Helical" evidence="7">
    <location>
        <begin position="142"/>
        <end position="162"/>
    </location>
</feature>
<evidence type="ECO:0000256" key="1">
    <source>
        <dbReference type="ARBA" id="ARBA00004141"/>
    </source>
</evidence>
<dbReference type="Pfam" id="PF04610">
    <property type="entry name" value="TrbL"/>
    <property type="match status" value="1"/>
</dbReference>
<protein>
    <submittedName>
        <fullName evidence="8">Type IV secretion system protein</fullName>
    </submittedName>
</protein>
<evidence type="ECO:0000313" key="8">
    <source>
        <dbReference type="EMBL" id="MFC5567192.1"/>
    </source>
</evidence>
<feature type="transmembrane region" description="Helical" evidence="7">
    <location>
        <begin position="168"/>
        <end position="188"/>
    </location>
</feature>
<keyword evidence="3 7" id="KW-0812">Transmembrane</keyword>
<organism evidence="8 9">
    <name type="scientific">Rubellimicrobium aerolatum</name>
    <dbReference type="NCBI Taxonomy" id="490979"/>
    <lineage>
        <taxon>Bacteria</taxon>
        <taxon>Pseudomonadati</taxon>
        <taxon>Pseudomonadota</taxon>
        <taxon>Alphaproteobacteria</taxon>
        <taxon>Rhodobacterales</taxon>
        <taxon>Roseobacteraceae</taxon>
        <taxon>Rubellimicrobium</taxon>
    </lineage>
</organism>
<comment type="caution">
    <text evidence="8">The sequence shown here is derived from an EMBL/GenBank/DDBJ whole genome shotgun (WGS) entry which is preliminary data.</text>
</comment>
<evidence type="ECO:0000256" key="6">
    <source>
        <dbReference type="SAM" id="MobiDB-lite"/>
    </source>
</evidence>
<dbReference type="EMBL" id="JBHSNA010000011">
    <property type="protein sequence ID" value="MFC5567192.1"/>
    <property type="molecule type" value="Genomic_DNA"/>
</dbReference>
<feature type="transmembrane region" description="Helical" evidence="7">
    <location>
        <begin position="29"/>
        <end position="49"/>
    </location>
</feature>
<comment type="similarity">
    <text evidence="2">Belongs to the TrbL/VirB6 family.</text>
</comment>
<name>A0ABW0SEI4_9RHOB</name>
<feature type="transmembrane region" description="Helical" evidence="7">
    <location>
        <begin position="61"/>
        <end position="79"/>
    </location>
</feature>
<dbReference type="Proteomes" id="UP001596056">
    <property type="component" value="Unassembled WGS sequence"/>
</dbReference>
<dbReference type="RefSeq" id="WP_209842138.1">
    <property type="nucleotide sequence ID" value="NZ_JAGGJP010000014.1"/>
</dbReference>
<reference evidence="9" key="1">
    <citation type="journal article" date="2019" name="Int. J. Syst. Evol. Microbiol.">
        <title>The Global Catalogue of Microorganisms (GCM) 10K type strain sequencing project: providing services to taxonomists for standard genome sequencing and annotation.</title>
        <authorList>
            <consortium name="The Broad Institute Genomics Platform"/>
            <consortium name="The Broad Institute Genome Sequencing Center for Infectious Disease"/>
            <person name="Wu L."/>
            <person name="Ma J."/>
        </authorList>
    </citation>
    <scope>NUCLEOTIDE SEQUENCE [LARGE SCALE GENOMIC DNA]</scope>
    <source>
        <strain evidence="9">KACC 11588</strain>
    </source>
</reference>
<evidence type="ECO:0000313" key="9">
    <source>
        <dbReference type="Proteomes" id="UP001596056"/>
    </source>
</evidence>
<feature type="region of interest" description="Disordered" evidence="6">
    <location>
        <begin position="348"/>
        <end position="369"/>
    </location>
</feature>
<feature type="transmembrane region" description="Helical" evidence="7">
    <location>
        <begin position="237"/>
        <end position="261"/>
    </location>
</feature>
<evidence type="ECO:0000256" key="4">
    <source>
        <dbReference type="ARBA" id="ARBA00022989"/>
    </source>
</evidence>
<evidence type="ECO:0000256" key="3">
    <source>
        <dbReference type="ARBA" id="ARBA00022692"/>
    </source>
</evidence>
<evidence type="ECO:0000256" key="5">
    <source>
        <dbReference type="ARBA" id="ARBA00023136"/>
    </source>
</evidence>
<comment type="subcellular location">
    <subcellularLocation>
        <location evidence="1">Membrane</location>
        <topology evidence="1">Multi-pass membrane protein</topology>
    </subcellularLocation>
</comment>
<sequence length="369" mass="38422">MGIVSWMVESADEFIASAAQSSFAALAEAMGSIFIVASTLLIILVLLNFSLQTRSMDGRTAILLVVRLILINAFALNWIQFNTVASALTDGLDQLGGAMVEAVGGAVPEGAVGFAGAFDNLMDRLAQYLNAATEEMGWMRGAAITSMGTAMMGIVGALAGGVLIFSKIMLALLIGLAPIMIATSIFEATKDYFHRWLSNLVSYAMFPLVISGVMATIIGMANSLVSRMGDPTEADSIGALLPFFAMVFMATGMIAAIPFIVKGLSGNIMMAAAPSMTGAAASLFSQGRAGASGLFNTRGYQARYEAGRASAAEMAGAGARRALDAATAGRGTGLNRAHLMTEAMERNKRLDAAGITGPSNLRPTSSRER</sequence>
<dbReference type="InterPro" id="IPR007688">
    <property type="entry name" value="Conjugal_tfr_TrbL/VirB6"/>
</dbReference>